<accession>A0A9D3XNL7</accession>
<gene>
    <name evidence="1" type="ORF">KIL84_004050</name>
</gene>
<evidence type="ECO:0000313" key="1">
    <source>
        <dbReference type="EMBL" id="KAH1182558.1"/>
    </source>
</evidence>
<dbReference type="Proteomes" id="UP000827986">
    <property type="component" value="Unassembled WGS sequence"/>
</dbReference>
<comment type="caution">
    <text evidence="1">The sequence shown here is derived from an EMBL/GenBank/DDBJ whole genome shotgun (WGS) entry which is preliminary data.</text>
</comment>
<sequence>MAFVSLWEWRGGGEPTETRDAGVHTDFLARGNEGTQTSSMRSSWGAWSYTRSLQWVLLTWPRGATKRATKWIPSAVSTLQWKPRCRLRFESNPLFHLHTNIWGSDLRS</sequence>
<organism evidence="1 2">
    <name type="scientific">Mauremys mutica</name>
    <name type="common">yellowpond turtle</name>
    <dbReference type="NCBI Taxonomy" id="74926"/>
    <lineage>
        <taxon>Eukaryota</taxon>
        <taxon>Metazoa</taxon>
        <taxon>Chordata</taxon>
        <taxon>Craniata</taxon>
        <taxon>Vertebrata</taxon>
        <taxon>Euteleostomi</taxon>
        <taxon>Archelosauria</taxon>
        <taxon>Testudinata</taxon>
        <taxon>Testudines</taxon>
        <taxon>Cryptodira</taxon>
        <taxon>Durocryptodira</taxon>
        <taxon>Testudinoidea</taxon>
        <taxon>Geoemydidae</taxon>
        <taxon>Geoemydinae</taxon>
        <taxon>Mauremys</taxon>
    </lineage>
</organism>
<name>A0A9D3XNL7_9SAUR</name>
<keyword evidence="2" id="KW-1185">Reference proteome</keyword>
<evidence type="ECO:0000313" key="2">
    <source>
        <dbReference type="Proteomes" id="UP000827986"/>
    </source>
</evidence>
<dbReference type="EMBL" id="JAHDVG010000466">
    <property type="protein sequence ID" value="KAH1182558.1"/>
    <property type="molecule type" value="Genomic_DNA"/>
</dbReference>
<reference evidence="1" key="1">
    <citation type="submission" date="2021-09" db="EMBL/GenBank/DDBJ databases">
        <title>The genome of Mauremys mutica provides insights into the evolution of semi-aquatic lifestyle.</title>
        <authorList>
            <person name="Gong S."/>
            <person name="Gao Y."/>
        </authorList>
    </citation>
    <scope>NUCLEOTIDE SEQUENCE</scope>
    <source>
        <strain evidence="1">MM-2020</strain>
        <tissue evidence="1">Muscle</tissue>
    </source>
</reference>
<protein>
    <submittedName>
        <fullName evidence="1">Uncharacterized protein</fullName>
    </submittedName>
</protein>
<proteinExistence type="predicted"/>
<dbReference type="AlphaFoldDB" id="A0A9D3XNL7"/>